<dbReference type="SMART" id="SM00283">
    <property type="entry name" value="MA"/>
    <property type="match status" value="1"/>
</dbReference>
<gene>
    <name evidence="6" type="ORF">DF3PB_1610005</name>
</gene>
<reference evidence="6" key="1">
    <citation type="submission" date="2018-07" db="EMBL/GenBank/DDBJ databases">
        <authorList>
            <person name="Quirk P.G."/>
            <person name="Krulwich T.A."/>
        </authorList>
    </citation>
    <scope>NUCLEOTIDE SEQUENCE</scope>
</reference>
<dbReference type="SUPFAM" id="SSF58104">
    <property type="entry name" value="Methyl-accepting chemotaxis protein (MCP) signaling domain"/>
    <property type="match status" value="1"/>
</dbReference>
<keyword evidence="3" id="KW-1133">Transmembrane helix</keyword>
<dbReference type="GO" id="GO:0004888">
    <property type="term" value="F:transmembrane signaling receptor activity"/>
    <property type="evidence" value="ECO:0007669"/>
    <property type="project" value="InterPro"/>
</dbReference>
<dbReference type="PRINTS" id="PR00260">
    <property type="entry name" value="CHEMTRNSDUCR"/>
</dbReference>
<protein>
    <recommendedName>
        <fullName evidence="7">Methyl-accepting chemotaxis protein</fullName>
    </recommendedName>
</protein>
<evidence type="ECO:0000256" key="3">
    <source>
        <dbReference type="SAM" id="Phobius"/>
    </source>
</evidence>
<keyword evidence="3" id="KW-0472">Membrane</keyword>
<dbReference type="SMART" id="SM00304">
    <property type="entry name" value="HAMP"/>
    <property type="match status" value="1"/>
</dbReference>
<keyword evidence="3" id="KW-0812">Transmembrane</keyword>
<feature type="domain" description="Methyl-accepting transducer" evidence="4">
    <location>
        <begin position="316"/>
        <end position="545"/>
    </location>
</feature>
<name>A0A380TAT0_9ZZZZ</name>
<feature type="transmembrane region" description="Helical" evidence="3">
    <location>
        <begin position="29"/>
        <end position="52"/>
    </location>
</feature>
<dbReference type="InterPro" id="IPR003660">
    <property type="entry name" value="HAMP_dom"/>
</dbReference>
<dbReference type="PANTHER" id="PTHR32089:SF112">
    <property type="entry name" value="LYSOZYME-LIKE PROTEIN-RELATED"/>
    <property type="match status" value="1"/>
</dbReference>
<proteinExistence type="inferred from homology"/>
<dbReference type="InterPro" id="IPR004090">
    <property type="entry name" value="Chemotax_Me-accpt_rcpt"/>
</dbReference>
<comment type="similarity">
    <text evidence="2">Belongs to the methyl-accepting chemotaxis (MCP) protein family.</text>
</comment>
<dbReference type="PROSITE" id="PS50885">
    <property type="entry name" value="HAMP"/>
    <property type="match status" value="1"/>
</dbReference>
<dbReference type="EMBL" id="UIDG01000070">
    <property type="protein sequence ID" value="SUS04992.1"/>
    <property type="molecule type" value="Genomic_DNA"/>
</dbReference>
<evidence type="ECO:0000259" key="4">
    <source>
        <dbReference type="PROSITE" id="PS50111"/>
    </source>
</evidence>
<keyword evidence="1" id="KW-0807">Transducer</keyword>
<sequence>MTMNSSACKTPRPREARRGRLVFSLKGKAFALCALIGVVSSAIVGAGVWGVLWMSSDLEESRVLALAIRHQMEADMMHEAVWGDVLRALHEARESDASVRAAVEADIGQHTQKLGASLVALKEAALPNDIRLQVDSVAEGLAGYAAQARRISGLAFRDYSAANARLPDLQKAYNALEVSQEQLSDTLERAVEDNRLQGDVDDSLARALMLGGLGVMLLLSIANAVIITRAIIRPVTAMTGVMTALANGETEIAIPGRDRRDEMGAMAQAVQVFKDNAIAKARLEAEQEEGKRRAESHQRQLMDQLAAKFEAEINGIVQTVAAAAAQMQATSETMSVTAGETSRQAAGVASSSQQASGNVQMVAAAAEELSASIREISRQMAQSHTMTQNATGEAETARGTVNALAEVAARIGAVVTLINDIASQTNLLALNATIEAARAGDAGKGFAVVASEVKALATQTTKATEEIAAQINAVQGEITGTVGAIEGITATIGRINEIAATIAAAVEEQQAATAEIARNVEQAATGTQEVSSTIGTVTTAANETGTAAGEVMQSARQLGDQAEALRALADAFTVDMRLLGLSAPELIKLAKDDHKAFKQKILDVVDGRLKLKADRVPDHHHCRLGRWCDQVSEEIRRLSGYQQMLEPHKRVHDAARQVLAILEQSGVEAARRAINPLTDASEAVLRALDTLEAQVLAVDGSRMKEAA</sequence>
<evidence type="ECO:0000259" key="5">
    <source>
        <dbReference type="PROSITE" id="PS50885"/>
    </source>
</evidence>
<dbReference type="GO" id="GO:0007165">
    <property type="term" value="P:signal transduction"/>
    <property type="evidence" value="ECO:0007669"/>
    <property type="project" value="UniProtKB-KW"/>
</dbReference>
<evidence type="ECO:0000313" key="6">
    <source>
        <dbReference type="EMBL" id="SUS04992.1"/>
    </source>
</evidence>
<evidence type="ECO:0000256" key="1">
    <source>
        <dbReference type="ARBA" id="ARBA00023224"/>
    </source>
</evidence>
<dbReference type="Pfam" id="PF13682">
    <property type="entry name" value="CZB"/>
    <property type="match status" value="1"/>
</dbReference>
<dbReference type="AlphaFoldDB" id="A0A380TAT0"/>
<dbReference type="Gene3D" id="1.10.8.500">
    <property type="entry name" value="HAMP domain in histidine kinase"/>
    <property type="match status" value="1"/>
</dbReference>
<dbReference type="Pfam" id="PF00672">
    <property type="entry name" value="HAMP"/>
    <property type="match status" value="1"/>
</dbReference>
<dbReference type="Gene3D" id="1.20.120.30">
    <property type="entry name" value="Aspartate receptor, ligand-binding domain"/>
    <property type="match status" value="1"/>
</dbReference>
<dbReference type="InterPro" id="IPR004089">
    <property type="entry name" value="MCPsignal_dom"/>
</dbReference>
<dbReference type="InterPro" id="IPR025991">
    <property type="entry name" value="Chemoreceptor_zinc-bind_dom"/>
</dbReference>
<dbReference type="PANTHER" id="PTHR32089">
    <property type="entry name" value="METHYL-ACCEPTING CHEMOTAXIS PROTEIN MCPB"/>
    <property type="match status" value="1"/>
</dbReference>
<evidence type="ECO:0000256" key="2">
    <source>
        <dbReference type="ARBA" id="ARBA00029447"/>
    </source>
</evidence>
<organism evidence="6">
    <name type="scientific">metagenome</name>
    <dbReference type="NCBI Taxonomy" id="256318"/>
    <lineage>
        <taxon>unclassified sequences</taxon>
        <taxon>metagenomes</taxon>
    </lineage>
</organism>
<dbReference type="PROSITE" id="PS50111">
    <property type="entry name" value="CHEMOTAXIS_TRANSDUC_2"/>
    <property type="match status" value="1"/>
</dbReference>
<accession>A0A380TAT0</accession>
<dbReference type="GO" id="GO:0016020">
    <property type="term" value="C:membrane"/>
    <property type="evidence" value="ECO:0007669"/>
    <property type="project" value="InterPro"/>
</dbReference>
<feature type="domain" description="HAMP" evidence="5">
    <location>
        <begin position="229"/>
        <end position="282"/>
    </location>
</feature>
<feature type="transmembrane region" description="Helical" evidence="3">
    <location>
        <begin position="207"/>
        <end position="232"/>
    </location>
</feature>
<dbReference type="Gene3D" id="1.10.287.950">
    <property type="entry name" value="Methyl-accepting chemotaxis protein"/>
    <property type="match status" value="1"/>
</dbReference>
<evidence type="ECO:0008006" key="7">
    <source>
        <dbReference type="Google" id="ProtNLM"/>
    </source>
</evidence>
<dbReference type="GO" id="GO:0006935">
    <property type="term" value="P:chemotaxis"/>
    <property type="evidence" value="ECO:0007669"/>
    <property type="project" value="InterPro"/>
</dbReference>
<dbReference type="Pfam" id="PF00015">
    <property type="entry name" value="MCPsignal"/>
    <property type="match status" value="1"/>
</dbReference>